<evidence type="ECO:0000256" key="1">
    <source>
        <dbReference type="SAM" id="MobiDB-lite"/>
    </source>
</evidence>
<name>A0ABQ8YCY5_9EUKA</name>
<proteinExistence type="predicted"/>
<organism evidence="2 3">
    <name type="scientific">Anaeramoeba flamelloides</name>
    <dbReference type="NCBI Taxonomy" id="1746091"/>
    <lineage>
        <taxon>Eukaryota</taxon>
        <taxon>Metamonada</taxon>
        <taxon>Anaeramoebidae</taxon>
        <taxon>Anaeramoeba</taxon>
    </lineage>
</organism>
<evidence type="ECO:0000313" key="3">
    <source>
        <dbReference type="Proteomes" id="UP001150062"/>
    </source>
</evidence>
<protein>
    <submittedName>
        <fullName evidence="2">Cyclin-dependent kinase inhibitor-related protein</fullName>
    </submittedName>
</protein>
<dbReference type="Proteomes" id="UP001150062">
    <property type="component" value="Unassembled WGS sequence"/>
</dbReference>
<comment type="caution">
    <text evidence="2">The sequence shown here is derived from an EMBL/GenBank/DDBJ whole genome shotgun (WGS) entry which is preliminary data.</text>
</comment>
<evidence type="ECO:0000313" key="2">
    <source>
        <dbReference type="EMBL" id="KAJ6242463.1"/>
    </source>
</evidence>
<gene>
    <name evidence="2" type="ORF">M0813_22602</name>
</gene>
<accession>A0ABQ8YCY5</accession>
<reference evidence="2" key="1">
    <citation type="submission" date="2022-08" db="EMBL/GenBank/DDBJ databases">
        <title>Novel sulfate-reducing endosymbionts in the free-living metamonad Anaeramoeba.</title>
        <authorList>
            <person name="Jerlstrom-Hultqvist J."/>
            <person name="Cepicka I."/>
            <person name="Gallot-Lavallee L."/>
            <person name="Salas-Leiva D."/>
            <person name="Curtis B.A."/>
            <person name="Zahonova K."/>
            <person name="Pipaliya S."/>
            <person name="Dacks J."/>
            <person name="Roger A.J."/>
        </authorList>
    </citation>
    <scope>NUCLEOTIDE SEQUENCE</scope>
    <source>
        <strain evidence="2">Schooner1</strain>
    </source>
</reference>
<feature type="compositionally biased region" description="Low complexity" evidence="1">
    <location>
        <begin position="42"/>
        <end position="61"/>
    </location>
</feature>
<keyword evidence="2" id="KW-0649">Protein kinase inhibitor</keyword>
<dbReference type="GO" id="GO:0004860">
    <property type="term" value="F:protein kinase inhibitor activity"/>
    <property type="evidence" value="ECO:0007669"/>
    <property type="project" value="UniProtKB-KW"/>
</dbReference>
<dbReference type="Gene3D" id="3.40.50.450">
    <property type="match status" value="1"/>
</dbReference>
<dbReference type="Pfam" id="PF12694">
    <property type="entry name" value="cpYpsA"/>
    <property type="match status" value="1"/>
</dbReference>
<feature type="region of interest" description="Disordered" evidence="1">
    <location>
        <begin position="1"/>
        <end position="79"/>
    </location>
</feature>
<keyword evidence="3" id="KW-1185">Reference proteome</keyword>
<dbReference type="EMBL" id="JAOAOG010000175">
    <property type="protein sequence ID" value="KAJ6242463.1"/>
    <property type="molecule type" value="Genomic_DNA"/>
</dbReference>
<sequence>MEKKRNNKKDQQQDQEFRSLKRPYPEPHQPKSTNKKKRTNPNQKQSFSNKQKQKQMSIQTKIQKKEKNKQENKTDQSTQKQIQYFFPSVIISGGQTGADSIPFKIFRLLKKKGVKIKGWMPKGFKRLDGKGSKIAQKYGLREGKGGYHCRNKKNVEECDAIIGFLTSKPRTGSGTTKTFNYTVHGKYAFEQMYKPRLVDWVVVNDLKPGIIFWDITNQKIQQMSEKLQQFFDEFRPNKLLVSGSVEKTYPGITNLGALLFKMTLKNQGNRRKNLKN</sequence>
<feature type="compositionally biased region" description="Basic and acidic residues" evidence="1">
    <location>
        <begin position="1"/>
        <end position="29"/>
    </location>
</feature>
<feature type="compositionally biased region" description="Basic and acidic residues" evidence="1">
    <location>
        <begin position="63"/>
        <end position="74"/>
    </location>
</feature>
<dbReference type="InterPro" id="IPR024755">
    <property type="entry name" value="cpYpsA"/>
</dbReference>